<organism evidence="1 2">
    <name type="scientific">Streptosporangium minutum</name>
    <dbReference type="NCBI Taxonomy" id="569862"/>
    <lineage>
        <taxon>Bacteria</taxon>
        <taxon>Bacillati</taxon>
        <taxon>Actinomycetota</taxon>
        <taxon>Actinomycetes</taxon>
        <taxon>Streptosporangiales</taxon>
        <taxon>Streptosporangiaceae</taxon>
        <taxon>Streptosporangium</taxon>
    </lineage>
</organism>
<comment type="caution">
    <text evidence="1">The sequence shown here is derived from an EMBL/GenBank/DDBJ whole genome shotgun (WGS) entry which is preliminary data.</text>
</comment>
<evidence type="ECO:0000313" key="1">
    <source>
        <dbReference type="EMBL" id="OUC83325.1"/>
    </source>
</evidence>
<keyword evidence="2" id="KW-1185">Reference proteome</keyword>
<accession>A0A243QMG8</accession>
<name>A0A243QMG8_9ACTN</name>
<evidence type="ECO:0000313" key="2">
    <source>
        <dbReference type="Proteomes" id="UP000194761"/>
    </source>
</evidence>
<gene>
    <name evidence="1" type="ORF">CA984_40880</name>
</gene>
<sequence>MLITRQQCQLAALEQTFPGWHVTHDPVLSRWTAIRHTPLSERERRGGVRYMLTYPSAEALGSALADQVELAHTYGPTRP</sequence>
<dbReference type="EMBL" id="NGFP01000349">
    <property type="protein sequence ID" value="OUC83325.1"/>
    <property type="molecule type" value="Genomic_DNA"/>
</dbReference>
<proteinExistence type="predicted"/>
<reference evidence="1 2" key="1">
    <citation type="submission" date="2017-05" db="EMBL/GenBank/DDBJ databases">
        <title>Biotechnological potential of actinobacteria isolated from South African environments.</title>
        <authorList>
            <person name="Le Roes-Hill M."/>
            <person name="Prins A."/>
            <person name="Durrell K.A."/>
        </authorList>
    </citation>
    <scope>NUCLEOTIDE SEQUENCE [LARGE SCALE GENOMIC DNA]</scope>
    <source>
        <strain evidence="1">M26</strain>
    </source>
</reference>
<protein>
    <submittedName>
        <fullName evidence="1">Uncharacterized protein</fullName>
    </submittedName>
</protein>
<dbReference type="Proteomes" id="UP000194761">
    <property type="component" value="Unassembled WGS sequence"/>
</dbReference>
<dbReference type="AlphaFoldDB" id="A0A243QMG8"/>